<evidence type="ECO:0000313" key="3">
    <source>
        <dbReference type="Proteomes" id="UP001165083"/>
    </source>
</evidence>
<reference evidence="2" key="1">
    <citation type="submission" date="2023-04" db="EMBL/GenBank/DDBJ databases">
        <title>Phytophthora lilii NBRC 32176.</title>
        <authorList>
            <person name="Ichikawa N."/>
            <person name="Sato H."/>
            <person name="Tonouchi N."/>
        </authorList>
    </citation>
    <scope>NUCLEOTIDE SEQUENCE</scope>
    <source>
        <strain evidence="2">NBRC 32176</strain>
    </source>
</reference>
<dbReference type="Gene3D" id="1.25.40.10">
    <property type="entry name" value="Tetratricopeptide repeat domain"/>
    <property type="match status" value="1"/>
</dbReference>
<evidence type="ECO:0000313" key="2">
    <source>
        <dbReference type="EMBL" id="GMF18021.1"/>
    </source>
</evidence>
<accession>A0A9W6WVM4</accession>
<evidence type="ECO:0000256" key="1">
    <source>
        <dbReference type="SAM" id="MobiDB-lite"/>
    </source>
</evidence>
<sequence length="291" mass="32448">MSGTSYAAWQRFDVEQELARVDQAEQREERERQQRRREQAKQSVESSATLAAQQSADILAAQAAVAALKAKKKGRARAKRDEAAAEDKAAALQAQAALFAQKGALLQQIMESRRLGDKKLKEESWQEAKTLFETALKATKKLEDLAPELLKAEEEQAKLLGKEAEVSNQHAGEHECEHAEDAEHQCGNTCSHEEHKKKAAKKPDEPLPKANDLKAIIKMFYKDVYMGIGTCDLEEGKLAPATKAFKEVLLRDDVHLAAWLKRGEAFERMGAPLLAMLHFSRITNLVRCHPG</sequence>
<protein>
    <submittedName>
        <fullName evidence="2">Unnamed protein product</fullName>
    </submittedName>
</protein>
<gene>
    <name evidence="2" type="ORF">Plil01_000668300</name>
</gene>
<keyword evidence="3" id="KW-1185">Reference proteome</keyword>
<dbReference type="SUPFAM" id="SSF48452">
    <property type="entry name" value="TPR-like"/>
    <property type="match status" value="1"/>
</dbReference>
<proteinExistence type="predicted"/>
<feature type="compositionally biased region" description="Basic and acidic residues" evidence="1">
    <location>
        <begin position="21"/>
        <end position="40"/>
    </location>
</feature>
<dbReference type="Proteomes" id="UP001165083">
    <property type="component" value="Unassembled WGS sequence"/>
</dbReference>
<dbReference type="AlphaFoldDB" id="A0A9W6WVM4"/>
<organism evidence="2 3">
    <name type="scientific">Phytophthora lilii</name>
    <dbReference type="NCBI Taxonomy" id="2077276"/>
    <lineage>
        <taxon>Eukaryota</taxon>
        <taxon>Sar</taxon>
        <taxon>Stramenopiles</taxon>
        <taxon>Oomycota</taxon>
        <taxon>Peronosporomycetes</taxon>
        <taxon>Peronosporales</taxon>
        <taxon>Peronosporaceae</taxon>
        <taxon>Phytophthora</taxon>
    </lineage>
</organism>
<feature type="region of interest" description="Disordered" evidence="1">
    <location>
        <begin position="21"/>
        <end position="48"/>
    </location>
</feature>
<dbReference type="EMBL" id="BSXW01000302">
    <property type="protein sequence ID" value="GMF18021.1"/>
    <property type="molecule type" value="Genomic_DNA"/>
</dbReference>
<comment type="caution">
    <text evidence="2">The sequence shown here is derived from an EMBL/GenBank/DDBJ whole genome shotgun (WGS) entry which is preliminary data.</text>
</comment>
<dbReference type="OrthoDB" id="70500at2759"/>
<name>A0A9W6WVM4_9STRA</name>
<dbReference type="InterPro" id="IPR011990">
    <property type="entry name" value="TPR-like_helical_dom_sf"/>
</dbReference>